<dbReference type="AlphaFoldDB" id="A0A4R0N9X3"/>
<dbReference type="InterPro" id="IPR011652">
    <property type="entry name" value="MORN_2"/>
</dbReference>
<protein>
    <submittedName>
        <fullName evidence="2">Uncharacterized protein</fullName>
    </submittedName>
</protein>
<dbReference type="EMBL" id="SJSM01000004">
    <property type="protein sequence ID" value="TCC97011.1"/>
    <property type="molecule type" value="Genomic_DNA"/>
</dbReference>
<proteinExistence type="predicted"/>
<keyword evidence="3" id="KW-1185">Reference proteome</keyword>
<organism evidence="2 3">
    <name type="scientific">Pedobacter hiemivivus</name>
    <dbReference type="NCBI Taxonomy" id="2530454"/>
    <lineage>
        <taxon>Bacteria</taxon>
        <taxon>Pseudomonadati</taxon>
        <taxon>Bacteroidota</taxon>
        <taxon>Sphingobacteriia</taxon>
        <taxon>Sphingobacteriales</taxon>
        <taxon>Sphingobacteriaceae</taxon>
        <taxon>Pedobacter</taxon>
    </lineage>
</organism>
<dbReference type="SMART" id="SM00028">
    <property type="entry name" value="TPR"/>
    <property type="match status" value="2"/>
</dbReference>
<gene>
    <name evidence="2" type="ORF">EZ444_09130</name>
</gene>
<sequence>MKNIILTFLLLVYSSISFSQEKQDRILYFVDSIPILDTPDGDDEISNEDIAQLDVFTNLDKIKALGREGKIDKIIYITTKAYLGRSAEVKRIPTSKNMVKNNGVWYPKNSDQAYTGRFIDYFTNGKIQGEGVLKDGIIDGIRTVYYPNGNKRYFYTYANGIENGESEEYFINGKLKQKGSFINKKEIGLWQVFYSTGKLKRQSMFVNNKQDLPKEEMKFHSLLSKGISIMREGDYGGSIKRFDEAAKLNAEYADLYFYRGTAKLNTFDFDNAISDFDNAIALEPLYMEALSNRAFARLRKYEFKDSKTLSKSKEVTVMVAKDNVPIPKDDLDKICSDLKRGFELGDRKPMIIDAMKQYCN</sequence>
<evidence type="ECO:0000256" key="1">
    <source>
        <dbReference type="PROSITE-ProRule" id="PRU00339"/>
    </source>
</evidence>
<keyword evidence="1" id="KW-0802">TPR repeat</keyword>
<dbReference type="RefSeq" id="WP_131608423.1">
    <property type="nucleotide sequence ID" value="NZ_SJSM01000004.1"/>
</dbReference>
<dbReference type="PROSITE" id="PS50005">
    <property type="entry name" value="TPR"/>
    <property type="match status" value="1"/>
</dbReference>
<dbReference type="Pfam" id="PF07661">
    <property type="entry name" value="MORN_2"/>
    <property type="match status" value="4"/>
</dbReference>
<dbReference type="InterPro" id="IPR011990">
    <property type="entry name" value="TPR-like_helical_dom_sf"/>
</dbReference>
<evidence type="ECO:0000313" key="2">
    <source>
        <dbReference type="EMBL" id="TCC97011.1"/>
    </source>
</evidence>
<dbReference type="SUPFAM" id="SSF82185">
    <property type="entry name" value="Histone H3 K4-specific methyltransferase SET7/9 N-terminal domain"/>
    <property type="match status" value="1"/>
</dbReference>
<accession>A0A4R0N9X3</accession>
<reference evidence="2 3" key="1">
    <citation type="submission" date="2019-02" db="EMBL/GenBank/DDBJ databases">
        <title>Pedobacter sp. RP-3-8 sp. nov., isolated from Arctic soil.</title>
        <authorList>
            <person name="Dahal R.H."/>
        </authorList>
    </citation>
    <scope>NUCLEOTIDE SEQUENCE [LARGE SCALE GENOMIC DNA]</scope>
    <source>
        <strain evidence="2 3">RP-3-8</strain>
    </source>
</reference>
<dbReference type="OrthoDB" id="736449at2"/>
<comment type="caution">
    <text evidence="2">The sequence shown here is derived from an EMBL/GenBank/DDBJ whole genome shotgun (WGS) entry which is preliminary data.</text>
</comment>
<feature type="repeat" description="TPR" evidence="1">
    <location>
        <begin position="253"/>
        <end position="286"/>
    </location>
</feature>
<dbReference type="Gene3D" id="3.90.930.1">
    <property type="match status" value="1"/>
</dbReference>
<name>A0A4R0N9X3_9SPHI</name>
<dbReference type="SUPFAM" id="SSF48452">
    <property type="entry name" value="TPR-like"/>
    <property type="match status" value="1"/>
</dbReference>
<dbReference type="Gene3D" id="1.25.40.10">
    <property type="entry name" value="Tetratricopeptide repeat domain"/>
    <property type="match status" value="1"/>
</dbReference>
<dbReference type="InterPro" id="IPR019734">
    <property type="entry name" value="TPR_rpt"/>
</dbReference>
<dbReference type="Proteomes" id="UP000291117">
    <property type="component" value="Unassembled WGS sequence"/>
</dbReference>
<evidence type="ECO:0000313" key="3">
    <source>
        <dbReference type="Proteomes" id="UP000291117"/>
    </source>
</evidence>